<dbReference type="EMBL" id="JBAJEX010000002">
    <property type="protein sequence ID" value="MEO1766513.1"/>
    <property type="molecule type" value="Genomic_DNA"/>
</dbReference>
<evidence type="ECO:0000256" key="1">
    <source>
        <dbReference type="SAM" id="MobiDB-lite"/>
    </source>
</evidence>
<comment type="caution">
    <text evidence="3">The sequence shown here is derived from an EMBL/GenBank/DDBJ whole genome shotgun (WGS) entry which is preliminary data.</text>
</comment>
<organism evidence="3 4">
    <name type="scientific">Thiobacter aerophilum</name>
    <dbReference type="NCBI Taxonomy" id="3121275"/>
    <lineage>
        <taxon>Bacteria</taxon>
        <taxon>Pseudomonadati</taxon>
        <taxon>Pseudomonadota</taxon>
        <taxon>Betaproteobacteria</taxon>
        <taxon>Burkholderiales</taxon>
        <taxon>Thiobacteraceae</taxon>
        <taxon>Thiobacter</taxon>
    </lineage>
</organism>
<dbReference type="InterPro" id="IPR021357">
    <property type="entry name" value="DUF2782"/>
</dbReference>
<feature type="region of interest" description="Disordered" evidence="1">
    <location>
        <begin position="22"/>
        <end position="45"/>
    </location>
</feature>
<feature type="signal peptide" evidence="2">
    <location>
        <begin position="1"/>
        <end position="17"/>
    </location>
</feature>
<evidence type="ECO:0000256" key="2">
    <source>
        <dbReference type="SAM" id="SignalP"/>
    </source>
</evidence>
<dbReference type="Pfam" id="PF11191">
    <property type="entry name" value="DUF2782"/>
    <property type="match status" value="1"/>
</dbReference>
<keyword evidence="2" id="KW-0732">Signal</keyword>
<name>A0ABV0EFK3_9BURK</name>
<protein>
    <submittedName>
        <fullName evidence="3">DUF2782 domain-containing protein</fullName>
    </submittedName>
</protein>
<evidence type="ECO:0000313" key="3">
    <source>
        <dbReference type="EMBL" id="MEO1766513.1"/>
    </source>
</evidence>
<dbReference type="RefSeq" id="WP_347307611.1">
    <property type="nucleotide sequence ID" value="NZ_JBAJEX010000002.1"/>
</dbReference>
<proteinExistence type="predicted"/>
<reference evidence="3 4" key="1">
    <citation type="submission" date="2024-02" db="EMBL/GenBank/DDBJ databases">
        <title>New thermophilic sulfur-oxidizing bacteria from a hot springs of the Uzon caldera (Kamchatka, Russia).</title>
        <authorList>
            <person name="Dukat A.M."/>
            <person name="Elcheninov A.G."/>
            <person name="Frolov E.N."/>
        </authorList>
    </citation>
    <scope>NUCLEOTIDE SEQUENCE [LARGE SCALE GENOMIC DNA]</scope>
    <source>
        <strain evidence="3 4">AK1</strain>
    </source>
</reference>
<sequence>MRRAVPLLFCFASAAFAQERAPLPRDLQPVPEPPPPPPGYELNPQLEPEVTIRQRGEDVVEEFRIGGKLYMMKITPKYGKPYYLVDDKGDGSFVRMDNLDSGTRVPRWVIHQF</sequence>
<dbReference type="Proteomes" id="UP001482231">
    <property type="component" value="Unassembled WGS sequence"/>
</dbReference>
<accession>A0ABV0EFK3</accession>
<evidence type="ECO:0000313" key="4">
    <source>
        <dbReference type="Proteomes" id="UP001482231"/>
    </source>
</evidence>
<gene>
    <name evidence="3" type="ORF">V6E02_04730</name>
</gene>
<dbReference type="Gene3D" id="2.20.130.30">
    <property type="entry name" value="Protein of unknown function DUF2782"/>
    <property type="match status" value="1"/>
</dbReference>
<feature type="chain" id="PRO_5046435313" evidence="2">
    <location>
        <begin position="18"/>
        <end position="113"/>
    </location>
</feature>
<feature type="compositionally biased region" description="Pro residues" evidence="1">
    <location>
        <begin position="30"/>
        <end position="39"/>
    </location>
</feature>
<keyword evidence="4" id="KW-1185">Reference proteome</keyword>